<protein>
    <submittedName>
        <fullName evidence="1">Uncharacterized protein</fullName>
    </submittedName>
</protein>
<organism evidence="1 2">
    <name type="scientific">Pseudoalteromonas luteoviolacea CPMOR-1</name>
    <dbReference type="NCBI Taxonomy" id="1365248"/>
    <lineage>
        <taxon>Bacteria</taxon>
        <taxon>Pseudomonadati</taxon>
        <taxon>Pseudomonadota</taxon>
        <taxon>Gammaproteobacteria</taxon>
        <taxon>Alteromonadales</taxon>
        <taxon>Pseudoalteromonadaceae</taxon>
        <taxon>Pseudoalteromonas</taxon>
    </lineage>
</organism>
<accession>A0A167IWV1</accession>
<comment type="caution">
    <text evidence="1">The sequence shown here is derived from an EMBL/GenBank/DDBJ whole genome shotgun (WGS) entry which is preliminary data.</text>
</comment>
<evidence type="ECO:0000313" key="2">
    <source>
        <dbReference type="Proteomes" id="UP000076486"/>
    </source>
</evidence>
<name>A0A167IWV1_9GAMM</name>
<dbReference type="EMBL" id="AUYC01000046">
    <property type="protein sequence ID" value="KZN60177.1"/>
    <property type="molecule type" value="Genomic_DNA"/>
</dbReference>
<dbReference type="PATRIC" id="fig|1365248.3.peg.4058"/>
<dbReference type="AlphaFoldDB" id="A0A167IWV1"/>
<sequence>MIEELNTTFEHFGLNEKPTWVIEKLGTLSKELLQGLK</sequence>
<dbReference type="Proteomes" id="UP000076486">
    <property type="component" value="Unassembled WGS sequence"/>
</dbReference>
<proteinExistence type="predicted"/>
<evidence type="ECO:0000313" key="1">
    <source>
        <dbReference type="EMBL" id="KZN60177.1"/>
    </source>
</evidence>
<reference evidence="1 2" key="1">
    <citation type="submission" date="2013-07" db="EMBL/GenBank/DDBJ databases">
        <title>Comparative Genomic and Metabolomic Analysis of Twelve Strains of Pseudoalteromonas luteoviolacea.</title>
        <authorList>
            <person name="Vynne N.G."/>
            <person name="Mansson M."/>
            <person name="Gram L."/>
        </authorList>
    </citation>
    <scope>NUCLEOTIDE SEQUENCE [LARGE SCALE GENOMIC DNA]</scope>
    <source>
        <strain evidence="1 2">CPMOR-1</strain>
    </source>
</reference>
<gene>
    <name evidence="1" type="ORF">N473_24675</name>
</gene>